<dbReference type="Proteomes" id="UP001597116">
    <property type="component" value="Unassembled WGS sequence"/>
</dbReference>
<evidence type="ECO:0000256" key="3">
    <source>
        <dbReference type="ARBA" id="ARBA00023082"/>
    </source>
</evidence>
<name>A0ABW3Q1Q3_9BACT</name>
<evidence type="ECO:0000256" key="2">
    <source>
        <dbReference type="ARBA" id="ARBA00023015"/>
    </source>
</evidence>
<gene>
    <name evidence="6" type="ORF">ACFQ4C_09245</name>
</gene>
<comment type="similarity">
    <text evidence="1">Belongs to the sigma-70 factor family. ECF subfamily.</text>
</comment>
<proteinExistence type="inferred from homology"/>
<dbReference type="PANTHER" id="PTHR43133:SF46">
    <property type="entry name" value="RNA POLYMERASE SIGMA-70 FACTOR ECF SUBFAMILY"/>
    <property type="match status" value="1"/>
</dbReference>
<evidence type="ECO:0000256" key="4">
    <source>
        <dbReference type="ARBA" id="ARBA00023163"/>
    </source>
</evidence>
<keyword evidence="4" id="KW-0804">Transcription</keyword>
<protein>
    <submittedName>
        <fullName evidence="6">RNA polymerase sigma factor</fullName>
    </submittedName>
</protein>
<dbReference type="EMBL" id="JBHTLP010000008">
    <property type="protein sequence ID" value="MFD1141293.1"/>
    <property type="molecule type" value="Genomic_DNA"/>
</dbReference>
<dbReference type="InterPro" id="IPR013325">
    <property type="entry name" value="RNA_pol_sigma_r2"/>
</dbReference>
<comment type="caution">
    <text evidence="6">The sequence shown here is derived from an EMBL/GenBank/DDBJ whole genome shotgun (WGS) entry which is preliminary data.</text>
</comment>
<dbReference type="InterPro" id="IPR007630">
    <property type="entry name" value="RNA_pol_sigma70_r4"/>
</dbReference>
<dbReference type="RefSeq" id="WP_265991623.1">
    <property type="nucleotide sequence ID" value="NZ_CP110973.1"/>
</dbReference>
<sequence>MHVVKEVTIIPDFSRELYWWRRLQKGNILAFKALINGYSQLLFSFGSKHVPDAELVKNCVQELFLDIWDGRESLTATAGIKTYLFGLLRRKIQRSLIARQGALQSLADPAHFSVEFTLEAGLTEDEPARTVVDTLRQLIEQLSQRQQEVVYLKYFQELNCDQIAEVASLSSPAVSELLQTAIRQVKSQWKVVFSAQPTPPNIEKLLWNESFRKWVLKPTSESDAFWHCWRISNPERVADLKLARTVVSALQVRDRQMPTSEQQVLVTQTLAQIKVPVQRTYSFFFRWQPANWSVFTELLVSLAKRSRKNKASLS</sequence>
<evidence type="ECO:0000313" key="7">
    <source>
        <dbReference type="Proteomes" id="UP001597116"/>
    </source>
</evidence>
<keyword evidence="2" id="KW-0805">Transcription regulation</keyword>
<dbReference type="InterPro" id="IPR036388">
    <property type="entry name" value="WH-like_DNA-bd_sf"/>
</dbReference>
<keyword evidence="7" id="KW-1185">Reference proteome</keyword>
<evidence type="ECO:0000256" key="1">
    <source>
        <dbReference type="ARBA" id="ARBA00010641"/>
    </source>
</evidence>
<dbReference type="InterPro" id="IPR039425">
    <property type="entry name" value="RNA_pol_sigma-70-like"/>
</dbReference>
<dbReference type="NCBIfam" id="TIGR02937">
    <property type="entry name" value="sigma70-ECF"/>
    <property type="match status" value="1"/>
</dbReference>
<dbReference type="InterPro" id="IPR013324">
    <property type="entry name" value="RNA_pol_sigma_r3/r4-like"/>
</dbReference>
<dbReference type="InterPro" id="IPR014284">
    <property type="entry name" value="RNA_pol_sigma-70_dom"/>
</dbReference>
<dbReference type="SUPFAM" id="SSF88659">
    <property type="entry name" value="Sigma3 and sigma4 domains of RNA polymerase sigma factors"/>
    <property type="match status" value="1"/>
</dbReference>
<organism evidence="6 7">
    <name type="scientific">Larkinella insperata</name>
    <dbReference type="NCBI Taxonomy" id="332158"/>
    <lineage>
        <taxon>Bacteria</taxon>
        <taxon>Pseudomonadati</taxon>
        <taxon>Bacteroidota</taxon>
        <taxon>Cytophagia</taxon>
        <taxon>Cytophagales</taxon>
        <taxon>Spirosomataceae</taxon>
        <taxon>Larkinella</taxon>
    </lineage>
</organism>
<dbReference type="PANTHER" id="PTHR43133">
    <property type="entry name" value="RNA POLYMERASE ECF-TYPE SIGMA FACTO"/>
    <property type="match status" value="1"/>
</dbReference>
<reference evidence="7" key="1">
    <citation type="journal article" date="2019" name="Int. J. Syst. Evol. Microbiol.">
        <title>The Global Catalogue of Microorganisms (GCM) 10K type strain sequencing project: providing services to taxonomists for standard genome sequencing and annotation.</title>
        <authorList>
            <consortium name="The Broad Institute Genomics Platform"/>
            <consortium name="The Broad Institute Genome Sequencing Center for Infectious Disease"/>
            <person name="Wu L."/>
            <person name="Ma J."/>
        </authorList>
    </citation>
    <scope>NUCLEOTIDE SEQUENCE [LARGE SCALE GENOMIC DNA]</scope>
    <source>
        <strain evidence="7">CCUG 55608</strain>
    </source>
</reference>
<dbReference type="Gene3D" id="1.10.10.10">
    <property type="entry name" value="Winged helix-like DNA-binding domain superfamily/Winged helix DNA-binding domain"/>
    <property type="match status" value="1"/>
</dbReference>
<evidence type="ECO:0000313" key="6">
    <source>
        <dbReference type="EMBL" id="MFD1141293.1"/>
    </source>
</evidence>
<dbReference type="SUPFAM" id="SSF88946">
    <property type="entry name" value="Sigma2 domain of RNA polymerase sigma factors"/>
    <property type="match status" value="1"/>
</dbReference>
<keyword evidence="3" id="KW-0731">Sigma factor</keyword>
<accession>A0ABW3Q1Q3</accession>
<dbReference type="Gene3D" id="1.10.1740.10">
    <property type="match status" value="1"/>
</dbReference>
<evidence type="ECO:0000259" key="5">
    <source>
        <dbReference type="Pfam" id="PF04545"/>
    </source>
</evidence>
<feature type="domain" description="RNA polymerase sigma-70 region 4" evidence="5">
    <location>
        <begin position="139"/>
        <end position="186"/>
    </location>
</feature>
<dbReference type="Pfam" id="PF04545">
    <property type="entry name" value="Sigma70_r4"/>
    <property type="match status" value="1"/>
</dbReference>